<sequence>METVDVVVAGAGLAGLRCASILHDAGLDVVVLESSDGVGGRVRTDRVDGFLLDRGFQVVNPWYPALRAAVDVDALGLQRFAAGARVLTDDGLRTLADPLRVPTDILATLRNTAPRPTELWALARWATPLLTGMRRDHGLIDHLLRARPDTSLQESLDRAGAHGLLRATLQRYLAGVVLEDAGETSAAFAMLLVRSFVRGTPGLPRDGADALPRAIAVPLGERVRLGEAVERSERTDDGVRVTSSGATYAARRLVVATDPWTAESLLDSRVVAPRPKGVVTDWYAVGEPPTTSGMLHLDVRDGSGPAINTCVVSVTAPSYAPAGRHLIQVTSLLPAGGSPAPEPETRRHAAAMLGTSGRGWDLILRHEVPRALPAQPAPLQARREQRVDEATWVCGDHRDTASQQGALVGGARAAHDVLRSLQRKDG</sequence>
<dbReference type="GO" id="GO:0016491">
    <property type="term" value="F:oxidoreductase activity"/>
    <property type="evidence" value="ECO:0007669"/>
    <property type="project" value="InterPro"/>
</dbReference>
<name>A0A1I1KE74_9ACTN</name>
<evidence type="ECO:0000313" key="3">
    <source>
        <dbReference type="Proteomes" id="UP000198832"/>
    </source>
</evidence>
<dbReference type="InterPro" id="IPR036188">
    <property type="entry name" value="FAD/NAD-bd_sf"/>
</dbReference>
<evidence type="ECO:0000259" key="1">
    <source>
        <dbReference type="Pfam" id="PF01593"/>
    </source>
</evidence>
<organism evidence="2 3">
    <name type="scientific">Nocardioides terrae</name>
    <dbReference type="NCBI Taxonomy" id="574651"/>
    <lineage>
        <taxon>Bacteria</taxon>
        <taxon>Bacillati</taxon>
        <taxon>Actinomycetota</taxon>
        <taxon>Actinomycetes</taxon>
        <taxon>Propionibacteriales</taxon>
        <taxon>Nocardioidaceae</taxon>
        <taxon>Nocardioides</taxon>
    </lineage>
</organism>
<dbReference type="Pfam" id="PF01593">
    <property type="entry name" value="Amino_oxidase"/>
    <property type="match status" value="1"/>
</dbReference>
<keyword evidence="3" id="KW-1185">Reference proteome</keyword>
<dbReference type="AlphaFoldDB" id="A0A1I1KE74"/>
<dbReference type="InterPro" id="IPR002937">
    <property type="entry name" value="Amino_oxidase"/>
</dbReference>
<dbReference type="RefSeq" id="WP_091124085.1">
    <property type="nucleotide sequence ID" value="NZ_FOLB01000008.1"/>
</dbReference>
<dbReference type="Gene3D" id="3.50.50.60">
    <property type="entry name" value="FAD/NAD(P)-binding domain"/>
    <property type="match status" value="1"/>
</dbReference>
<dbReference type="PANTHER" id="PTHR42841">
    <property type="entry name" value="AMINE OXIDASE"/>
    <property type="match status" value="1"/>
</dbReference>
<proteinExistence type="predicted"/>
<dbReference type="SUPFAM" id="SSF51905">
    <property type="entry name" value="FAD/NAD(P)-binding domain"/>
    <property type="match status" value="1"/>
</dbReference>
<dbReference type="STRING" id="574651.SAMN04487968_108101"/>
<accession>A0A1I1KE74</accession>
<dbReference type="OrthoDB" id="9767561at2"/>
<dbReference type="Proteomes" id="UP000198832">
    <property type="component" value="Unassembled WGS sequence"/>
</dbReference>
<feature type="domain" description="Amine oxidase" evidence="1">
    <location>
        <begin position="13"/>
        <end position="418"/>
    </location>
</feature>
<gene>
    <name evidence="2" type="ORF">SAMN04487968_108101</name>
</gene>
<evidence type="ECO:0000313" key="2">
    <source>
        <dbReference type="EMBL" id="SFC58921.1"/>
    </source>
</evidence>
<reference evidence="2 3" key="1">
    <citation type="submission" date="2016-10" db="EMBL/GenBank/DDBJ databases">
        <authorList>
            <person name="de Groot N.N."/>
        </authorList>
    </citation>
    <scope>NUCLEOTIDE SEQUENCE [LARGE SCALE GENOMIC DNA]</scope>
    <source>
        <strain evidence="2 3">CGMCC 1.7056</strain>
    </source>
</reference>
<dbReference type="EMBL" id="FOLB01000008">
    <property type="protein sequence ID" value="SFC58921.1"/>
    <property type="molecule type" value="Genomic_DNA"/>
</dbReference>
<protein>
    <submittedName>
        <fullName evidence="2">Phytoene dehydrogenase-related protein</fullName>
    </submittedName>
</protein>